<reference evidence="8" key="1">
    <citation type="submission" date="2019-03" db="EMBL/GenBank/DDBJ databases">
        <authorList>
            <person name="Mank J."/>
            <person name="Almeida P."/>
        </authorList>
    </citation>
    <scope>NUCLEOTIDE SEQUENCE</scope>
    <source>
        <strain evidence="8">78183</strain>
    </source>
</reference>
<dbReference type="GO" id="GO:0009969">
    <property type="term" value="P:xyloglucan biosynthetic process"/>
    <property type="evidence" value="ECO:0007669"/>
    <property type="project" value="TreeGrafter"/>
</dbReference>
<dbReference type="AlphaFoldDB" id="A0A6N2MYJ6"/>
<feature type="compositionally biased region" description="Low complexity" evidence="7">
    <location>
        <begin position="74"/>
        <end position="90"/>
    </location>
</feature>
<evidence type="ECO:0000256" key="4">
    <source>
        <dbReference type="ARBA" id="ARBA00022679"/>
    </source>
</evidence>
<evidence type="ECO:0000256" key="7">
    <source>
        <dbReference type="SAM" id="MobiDB-lite"/>
    </source>
</evidence>
<dbReference type="Pfam" id="PF05637">
    <property type="entry name" value="Glyco_transf_34"/>
    <property type="match status" value="1"/>
</dbReference>
<dbReference type="EMBL" id="CAADRP010001996">
    <property type="protein sequence ID" value="VFU58562.1"/>
    <property type="molecule type" value="Genomic_DNA"/>
</dbReference>
<keyword evidence="5" id="KW-0735">Signal-anchor</keyword>
<evidence type="ECO:0000256" key="1">
    <source>
        <dbReference type="ARBA" id="ARBA00004323"/>
    </source>
</evidence>
<evidence type="ECO:0000256" key="2">
    <source>
        <dbReference type="ARBA" id="ARBA00005664"/>
    </source>
</evidence>
<feature type="region of interest" description="Disordered" evidence="7">
    <location>
        <begin position="69"/>
        <end position="90"/>
    </location>
</feature>
<comment type="subcellular location">
    <subcellularLocation>
        <location evidence="1">Golgi apparatus membrane</location>
        <topology evidence="1">Single-pass type II membrane protein</topology>
    </subcellularLocation>
</comment>
<keyword evidence="5" id="KW-0812">Transmembrane</keyword>
<dbReference type="GO" id="GO:0033843">
    <property type="term" value="F:xyloglucan 6-xylosyltransferase activity"/>
    <property type="evidence" value="ECO:0007669"/>
    <property type="project" value="TreeGrafter"/>
</dbReference>
<dbReference type="GO" id="GO:0005802">
    <property type="term" value="C:trans-Golgi network"/>
    <property type="evidence" value="ECO:0007669"/>
    <property type="project" value="TreeGrafter"/>
</dbReference>
<evidence type="ECO:0000313" key="8">
    <source>
        <dbReference type="EMBL" id="VFU58562.1"/>
    </source>
</evidence>
<dbReference type="InterPro" id="IPR008630">
    <property type="entry name" value="Glyco_trans_34"/>
</dbReference>
<dbReference type="GO" id="GO:0035252">
    <property type="term" value="F:UDP-xylosyltransferase activity"/>
    <property type="evidence" value="ECO:0007669"/>
    <property type="project" value="TreeGrafter"/>
</dbReference>
<dbReference type="Gene3D" id="3.90.550.10">
    <property type="entry name" value="Spore Coat Polysaccharide Biosynthesis Protein SpsA, Chain A"/>
    <property type="match status" value="1"/>
</dbReference>
<dbReference type="InterPro" id="IPR029044">
    <property type="entry name" value="Nucleotide-diphossugar_trans"/>
</dbReference>
<evidence type="ECO:0000256" key="6">
    <source>
        <dbReference type="ARBA" id="ARBA00023034"/>
    </source>
</evidence>
<proteinExistence type="inferred from homology"/>
<dbReference type="PANTHER" id="PTHR31311">
    <property type="entry name" value="XYLOGLUCAN 6-XYLOSYLTRANSFERASE 5-RELATED-RELATED"/>
    <property type="match status" value="1"/>
</dbReference>
<keyword evidence="6" id="KW-0333">Golgi apparatus</keyword>
<keyword evidence="3" id="KW-0328">Glycosyltransferase</keyword>
<evidence type="ECO:0000256" key="5">
    <source>
        <dbReference type="ARBA" id="ARBA00022968"/>
    </source>
</evidence>
<dbReference type="GO" id="GO:0000139">
    <property type="term" value="C:Golgi membrane"/>
    <property type="evidence" value="ECO:0007669"/>
    <property type="project" value="UniProtKB-SubCell"/>
</dbReference>
<dbReference type="GO" id="GO:0016758">
    <property type="term" value="F:hexosyltransferase activity"/>
    <property type="evidence" value="ECO:0007669"/>
    <property type="project" value="TreeGrafter"/>
</dbReference>
<protein>
    <submittedName>
        <fullName evidence="8">Uncharacterized protein</fullName>
    </submittedName>
</protein>
<evidence type="ECO:0000256" key="3">
    <source>
        <dbReference type="ARBA" id="ARBA00022676"/>
    </source>
</evidence>
<comment type="similarity">
    <text evidence="2">Belongs to the glycosyltransferase 34 family.</text>
</comment>
<dbReference type="GO" id="GO:0005768">
    <property type="term" value="C:endosome"/>
    <property type="evidence" value="ECO:0007669"/>
    <property type="project" value="TreeGrafter"/>
</dbReference>
<sequence length="250" mass="28512">MLGRCIGTHRVRQIKRSIRHGKITLLCLFMTVVVLRGTIGAGKFGTPEQDFNDLRDHLYAARKHGDPHRVLTESNQSNNNKNDEASNANDANSYATFDIKKILVDEGVDEKPDPNRPYSLGPKISDWNQQREKWLGANPSLGNFIKPNKPRVLLVTGSSPKPCENPVGDHYLLKSIKNKIDYCRLHGIEIFYNMALLDAEMAGFWAKLPLIRKLLLSHPEVEFLWWMDSDAMFTDMAFELHRLNFPDSPL</sequence>
<dbReference type="PANTHER" id="PTHR31311:SF5">
    <property type="entry name" value="XYLOGLUCAN 6-XYLOSYLTRANSFERASE 2"/>
    <property type="match status" value="1"/>
</dbReference>
<gene>
    <name evidence="8" type="ORF">SVIM_LOCUS428491</name>
</gene>
<name>A0A6N2MYJ6_SALVM</name>
<accession>A0A6N2MYJ6</accession>
<organism evidence="8">
    <name type="scientific">Salix viminalis</name>
    <name type="common">Common osier</name>
    <name type="synonym">Basket willow</name>
    <dbReference type="NCBI Taxonomy" id="40686"/>
    <lineage>
        <taxon>Eukaryota</taxon>
        <taxon>Viridiplantae</taxon>
        <taxon>Streptophyta</taxon>
        <taxon>Embryophyta</taxon>
        <taxon>Tracheophyta</taxon>
        <taxon>Spermatophyta</taxon>
        <taxon>Magnoliopsida</taxon>
        <taxon>eudicotyledons</taxon>
        <taxon>Gunneridae</taxon>
        <taxon>Pentapetalae</taxon>
        <taxon>rosids</taxon>
        <taxon>fabids</taxon>
        <taxon>Malpighiales</taxon>
        <taxon>Salicaceae</taxon>
        <taxon>Saliceae</taxon>
        <taxon>Salix</taxon>
    </lineage>
</organism>
<keyword evidence="4" id="KW-0808">Transferase</keyword>